<feature type="region of interest" description="Disordered" evidence="1">
    <location>
        <begin position="640"/>
        <end position="688"/>
    </location>
</feature>
<feature type="region of interest" description="Disordered" evidence="1">
    <location>
        <begin position="387"/>
        <end position="409"/>
    </location>
</feature>
<feature type="region of interest" description="Disordered" evidence="1">
    <location>
        <begin position="301"/>
        <end position="323"/>
    </location>
</feature>
<feature type="region of interest" description="Disordered" evidence="1">
    <location>
        <begin position="106"/>
        <end position="136"/>
    </location>
</feature>
<dbReference type="Proteomes" id="UP001295684">
    <property type="component" value="Unassembled WGS sequence"/>
</dbReference>
<feature type="region of interest" description="Disordered" evidence="1">
    <location>
        <begin position="173"/>
        <end position="246"/>
    </location>
</feature>
<feature type="compositionally biased region" description="Acidic residues" evidence="1">
    <location>
        <begin position="395"/>
        <end position="409"/>
    </location>
</feature>
<evidence type="ECO:0000256" key="1">
    <source>
        <dbReference type="SAM" id="MobiDB-lite"/>
    </source>
</evidence>
<evidence type="ECO:0000313" key="3">
    <source>
        <dbReference type="Proteomes" id="UP001295684"/>
    </source>
</evidence>
<feature type="compositionally biased region" description="Basic and acidic residues" evidence="1">
    <location>
        <begin position="221"/>
        <end position="239"/>
    </location>
</feature>
<feature type="compositionally biased region" description="Basic and acidic residues" evidence="1">
    <location>
        <begin position="309"/>
        <end position="319"/>
    </location>
</feature>
<organism evidence="2 3">
    <name type="scientific">Euplotes crassus</name>
    <dbReference type="NCBI Taxonomy" id="5936"/>
    <lineage>
        <taxon>Eukaryota</taxon>
        <taxon>Sar</taxon>
        <taxon>Alveolata</taxon>
        <taxon>Ciliophora</taxon>
        <taxon>Intramacronucleata</taxon>
        <taxon>Spirotrichea</taxon>
        <taxon>Hypotrichia</taxon>
        <taxon>Euplotida</taxon>
        <taxon>Euplotidae</taxon>
        <taxon>Moneuplotes</taxon>
    </lineage>
</organism>
<accession>A0AAD2D8W2</accession>
<evidence type="ECO:0000313" key="2">
    <source>
        <dbReference type="EMBL" id="CAI2383931.1"/>
    </source>
</evidence>
<sequence length="728" mass="83250">MGLRADALLSVDFEFLCCRLCSAVQSKLCKFNIQDSFLIFSKIFTSRFLFSNNSYSLSDSDEDTNPRFFANTACIDESVCEEEPANRPTHHKPSLNQIKPIEVGSKIVSPSSQQSSQSDDDISSGVNETSDEEEDKQARIIAKAKTKGLKKLPSPGLGISTKVISAPIQTTNGWGDFKDAQEPQDNQQVNGNHKDDNKHNAGTNNGWGDFQRTNPWGISQVKEESPVSKKETSNQDNKLEASLNNSENINDETISMEMMPKMDPMHQSQTNPMMWDETTSDVQKFANGEVECDESEIIQTSKSPNHSFESPRKPIEESKGPLGRETIPAMTKARASSGSVYIKKLQAKSSCPFATFNTTEDYLYALRSESQMLFSIENIDSRHLDLRTHKPQLEQSEEDDEEDEEERPEIECVDDCLKFMKTTFKNHKRKRKHRMILRVEREETKEEETDKLGLRRGEQEYEGVEIKTYLRAVRLNLGMKKAAKKRFSPFRVRQQRKTITVKFEEESKEESQFETPVKISRMSSSIESPKGCQLQRNSSLFNKKIVRFQKYLNHDDLISQTLRSVNDDHKFYDSYTFNKLEDLLNLMPEKAHFDSSMKLKLSADKYSRRTLSLHLSNKENREQYSAAKDIDKQFMQTIQPKDRSMTARSTPNRFHTVKESHKCPSKIGDTSQDCNLSNSASSKDKDKGSLVAQKKAEILSKLKNYDFLVAKNLYFEEAEGFPELSLDF</sequence>
<proteinExistence type="predicted"/>
<gene>
    <name evidence="2" type="ORF">ECRASSUSDP1_LOCUS25449</name>
</gene>
<dbReference type="AlphaFoldDB" id="A0AAD2D8W2"/>
<name>A0AAD2D8W2_EUPCR</name>
<reference evidence="2" key="1">
    <citation type="submission" date="2023-07" db="EMBL/GenBank/DDBJ databases">
        <authorList>
            <consortium name="AG Swart"/>
            <person name="Singh M."/>
            <person name="Singh A."/>
            <person name="Seah K."/>
            <person name="Emmerich C."/>
        </authorList>
    </citation>
    <scope>NUCLEOTIDE SEQUENCE</scope>
    <source>
        <strain evidence="2">DP1</strain>
    </source>
</reference>
<feature type="compositionally biased region" description="Polar residues" evidence="1">
    <location>
        <begin position="200"/>
        <end position="217"/>
    </location>
</feature>
<comment type="caution">
    <text evidence="2">The sequence shown here is derived from an EMBL/GenBank/DDBJ whole genome shotgun (WGS) entry which is preliminary data.</text>
</comment>
<protein>
    <submittedName>
        <fullName evidence="2">Uncharacterized protein</fullName>
    </submittedName>
</protein>
<feature type="compositionally biased region" description="Polar residues" evidence="1">
    <location>
        <begin position="668"/>
        <end position="681"/>
    </location>
</feature>
<dbReference type="EMBL" id="CAMPGE010026239">
    <property type="protein sequence ID" value="CAI2383931.1"/>
    <property type="molecule type" value="Genomic_DNA"/>
</dbReference>
<keyword evidence="3" id="KW-1185">Reference proteome</keyword>